<evidence type="ECO:0000313" key="1">
    <source>
        <dbReference type="EnsemblPlants" id="OB10G24980.1"/>
    </source>
</evidence>
<protein>
    <submittedName>
        <fullName evidence="1">Uncharacterized protein</fullName>
    </submittedName>
</protein>
<dbReference type="Gramene" id="OB10G24980.1">
    <property type="protein sequence ID" value="OB10G24980.1"/>
    <property type="gene ID" value="OB10G24980"/>
</dbReference>
<reference evidence="1" key="1">
    <citation type="journal article" date="2013" name="Nat. Commun.">
        <title>Whole-genome sequencing of Oryza brachyantha reveals mechanisms underlying Oryza genome evolution.</title>
        <authorList>
            <person name="Chen J."/>
            <person name="Huang Q."/>
            <person name="Gao D."/>
            <person name="Wang J."/>
            <person name="Lang Y."/>
            <person name="Liu T."/>
            <person name="Li B."/>
            <person name="Bai Z."/>
            <person name="Luis Goicoechea J."/>
            <person name="Liang C."/>
            <person name="Chen C."/>
            <person name="Zhang W."/>
            <person name="Sun S."/>
            <person name="Liao Y."/>
            <person name="Zhang X."/>
            <person name="Yang L."/>
            <person name="Song C."/>
            <person name="Wang M."/>
            <person name="Shi J."/>
            <person name="Liu G."/>
            <person name="Liu J."/>
            <person name="Zhou H."/>
            <person name="Zhou W."/>
            <person name="Yu Q."/>
            <person name="An N."/>
            <person name="Chen Y."/>
            <person name="Cai Q."/>
            <person name="Wang B."/>
            <person name="Liu B."/>
            <person name="Min J."/>
            <person name="Huang Y."/>
            <person name="Wu H."/>
            <person name="Li Z."/>
            <person name="Zhang Y."/>
            <person name="Yin Y."/>
            <person name="Song W."/>
            <person name="Jiang J."/>
            <person name="Jackson S.A."/>
            <person name="Wing R.A."/>
            <person name="Wang J."/>
            <person name="Chen M."/>
        </authorList>
    </citation>
    <scope>NUCLEOTIDE SEQUENCE [LARGE SCALE GENOMIC DNA]</scope>
    <source>
        <strain evidence="1">cv. IRGC 101232</strain>
    </source>
</reference>
<sequence>MGLGAWPGQMVLMDVHCRPVCIAVPCVTGTRTSPGVAVAGPPVSGTRWGCLCYSGRLVAGYDVNLTYCCHCCCLHTVALQ</sequence>
<dbReference type="Proteomes" id="UP000006038">
    <property type="component" value="Chromosome 10"/>
</dbReference>
<reference evidence="1" key="2">
    <citation type="submission" date="2013-04" db="UniProtKB">
        <authorList>
            <consortium name="EnsemblPlants"/>
        </authorList>
    </citation>
    <scope>IDENTIFICATION</scope>
</reference>
<dbReference type="EnsemblPlants" id="OB10G24980.1">
    <property type="protein sequence ID" value="OB10G24980.1"/>
    <property type="gene ID" value="OB10G24980"/>
</dbReference>
<organism evidence="1">
    <name type="scientific">Oryza brachyantha</name>
    <name type="common">malo sina</name>
    <dbReference type="NCBI Taxonomy" id="4533"/>
    <lineage>
        <taxon>Eukaryota</taxon>
        <taxon>Viridiplantae</taxon>
        <taxon>Streptophyta</taxon>
        <taxon>Embryophyta</taxon>
        <taxon>Tracheophyta</taxon>
        <taxon>Spermatophyta</taxon>
        <taxon>Magnoliopsida</taxon>
        <taxon>Liliopsida</taxon>
        <taxon>Poales</taxon>
        <taxon>Poaceae</taxon>
        <taxon>BOP clade</taxon>
        <taxon>Oryzoideae</taxon>
        <taxon>Oryzeae</taxon>
        <taxon>Oryzinae</taxon>
        <taxon>Oryza</taxon>
    </lineage>
</organism>
<keyword evidence="2" id="KW-1185">Reference proteome</keyword>
<accession>J3N4Q0</accession>
<evidence type="ECO:0000313" key="2">
    <source>
        <dbReference type="Proteomes" id="UP000006038"/>
    </source>
</evidence>
<dbReference type="HOGENOM" id="CLU_2593599_0_0_1"/>
<proteinExistence type="predicted"/>
<dbReference type="AlphaFoldDB" id="J3N4Q0"/>
<name>J3N4Q0_ORYBR</name>